<gene>
    <name evidence="2" type="ORF">UCDDS831_g00702</name>
</gene>
<evidence type="ECO:0000313" key="2">
    <source>
        <dbReference type="EMBL" id="KKY27598.1"/>
    </source>
</evidence>
<reference evidence="2 3" key="2">
    <citation type="submission" date="2015-05" db="EMBL/GenBank/DDBJ databases">
        <title>Distinctive expansion of gene families associated with plant cell wall degradation and secondary metabolism in the genomes of grapevine trunk pathogens.</title>
        <authorList>
            <person name="Lawrence D.P."/>
            <person name="Travadon R."/>
            <person name="Rolshausen P.E."/>
            <person name="Baumgartner K."/>
        </authorList>
    </citation>
    <scope>NUCLEOTIDE SEQUENCE [LARGE SCALE GENOMIC DNA]</scope>
    <source>
        <strain evidence="2">DS831</strain>
    </source>
</reference>
<dbReference type="EMBL" id="LAQI01000019">
    <property type="protein sequence ID" value="KKY27598.1"/>
    <property type="molecule type" value="Genomic_DNA"/>
</dbReference>
<comment type="caution">
    <text evidence="2">The sequence shown here is derived from an EMBL/GenBank/DDBJ whole genome shotgun (WGS) entry which is preliminary data.</text>
</comment>
<sequence length="265" mass="28513">MILLSLTLVLVPVLPLASACRNATTDPAHPTPAEFREASFAFFTRMKDAGHGAASAVVFGAASIKNHFPDFRSTPDLDLIVFEPNDLRLDAMLEAMVAGSGGKLSWENDKELLYYNTDGGRRVHLDAGYVDFGELYGTAMAGSAAAAAAVTSVQAVPYASPEEMFVIKICAARSRAAAAKALQDVDDADFIAERLPVLQLVGDPPERAVGCLKAFLPRSRHDRRWWLEKLGVGSRCPPHDGGFVKEARARDVCWGNAVLLAGQEL</sequence>
<accession>A0A0G2GWK3</accession>
<feature type="signal peptide" evidence="1">
    <location>
        <begin position="1"/>
        <end position="19"/>
    </location>
</feature>
<reference evidence="2 3" key="1">
    <citation type="submission" date="2015-03" db="EMBL/GenBank/DDBJ databases">
        <authorList>
            <person name="Morales-Cruz A."/>
            <person name="Amrine K.C."/>
            <person name="Cantu D."/>
        </authorList>
    </citation>
    <scope>NUCLEOTIDE SEQUENCE [LARGE SCALE GENOMIC DNA]</scope>
    <source>
        <strain evidence="2">DS831</strain>
    </source>
</reference>
<protein>
    <submittedName>
        <fullName evidence="2">Uncharacterized protein</fullName>
    </submittedName>
</protein>
<evidence type="ECO:0000256" key="1">
    <source>
        <dbReference type="SAM" id="SignalP"/>
    </source>
</evidence>
<evidence type="ECO:0000313" key="3">
    <source>
        <dbReference type="Proteomes" id="UP000034182"/>
    </source>
</evidence>
<dbReference type="Proteomes" id="UP000034182">
    <property type="component" value="Unassembled WGS sequence"/>
</dbReference>
<name>A0A0G2GWK3_9PEZI</name>
<organism evidence="2 3">
    <name type="scientific">Diplodia seriata</name>
    <dbReference type="NCBI Taxonomy" id="420778"/>
    <lineage>
        <taxon>Eukaryota</taxon>
        <taxon>Fungi</taxon>
        <taxon>Dikarya</taxon>
        <taxon>Ascomycota</taxon>
        <taxon>Pezizomycotina</taxon>
        <taxon>Dothideomycetes</taxon>
        <taxon>Dothideomycetes incertae sedis</taxon>
        <taxon>Botryosphaeriales</taxon>
        <taxon>Botryosphaeriaceae</taxon>
        <taxon>Diplodia</taxon>
    </lineage>
</organism>
<proteinExistence type="predicted"/>
<dbReference type="AlphaFoldDB" id="A0A0G2GWK3"/>
<feature type="chain" id="PRO_5002544807" evidence="1">
    <location>
        <begin position="20"/>
        <end position="265"/>
    </location>
</feature>
<keyword evidence="1" id="KW-0732">Signal</keyword>